<dbReference type="PANTHER" id="PTHR19288:SF90">
    <property type="entry name" value="OS08G0542600 PROTEIN"/>
    <property type="match status" value="1"/>
</dbReference>
<reference evidence="1 2" key="1">
    <citation type="journal article" date="2017" name="Water Res.">
        <title>Comammox in drinking water systems.</title>
        <authorList>
            <person name="Wang Y."/>
            <person name="Ma L."/>
            <person name="Mao Y."/>
            <person name="Jiang X."/>
            <person name="Xia Y."/>
            <person name="Yu K."/>
            <person name="Li B."/>
            <person name="Zhang T."/>
        </authorList>
    </citation>
    <scope>NUCLEOTIDE SEQUENCE [LARGE SCALE GENOMIC DNA]</scope>
    <source>
        <strain evidence="1">SG_bin8</strain>
    </source>
</reference>
<sequence length="286" mass="30697">MTASISGLSELADGYGAIICDIWGVLHDGHQAFAPACEALIRYRECGHPVLLLSNAPRPHSSVRAMLERLSVPQTAYDAILTSGDMTRSYLESQPGARVFHLGPDRDLPLYDALDVVLVPVEQADLIVCTGPFNDETEVAEDYRERCHEWSARRLPMLCANPDIVVERGPRLIPCAGAIAAVYSALGGKVRYFGKPHSEAYRQAVSLLGMIGADRRCKPAPILAIGDAIATDLKGAALNQIDALFIAGGIHAALAGKPGKLEMTALEAAFAAADVAPRAVMWRLSW</sequence>
<evidence type="ECO:0008006" key="3">
    <source>
        <dbReference type="Google" id="ProtNLM"/>
    </source>
</evidence>
<dbReference type="GO" id="GO:0005737">
    <property type="term" value="C:cytoplasm"/>
    <property type="evidence" value="ECO:0007669"/>
    <property type="project" value="TreeGrafter"/>
</dbReference>
<evidence type="ECO:0000313" key="1">
    <source>
        <dbReference type="EMBL" id="OQW51775.1"/>
    </source>
</evidence>
<dbReference type="InterPro" id="IPR006357">
    <property type="entry name" value="HAD-SF_hydro_IIA"/>
</dbReference>
<name>A0A1W9HWG1_9HYPH</name>
<protein>
    <recommendedName>
        <fullName evidence="3">HAD family hydrolase</fullName>
    </recommendedName>
</protein>
<evidence type="ECO:0000313" key="2">
    <source>
        <dbReference type="Proteomes" id="UP000192872"/>
    </source>
</evidence>
<dbReference type="STRING" id="1827387.A4S15_09850"/>
<dbReference type="InterPro" id="IPR023214">
    <property type="entry name" value="HAD_sf"/>
</dbReference>
<dbReference type="EMBL" id="LWDL01000017">
    <property type="protein sequence ID" value="OQW51775.1"/>
    <property type="molecule type" value="Genomic_DNA"/>
</dbReference>
<accession>A0A1W9HWG1</accession>
<dbReference type="AlphaFoldDB" id="A0A1W9HWG1"/>
<organism evidence="1 2">
    <name type="scientific">Candidatus Raskinella chloraquaticus</name>
    <dbReference type="NCBI Taxonomy" id="1951219"/>
    <lineage>
        <taxon>Bacteria</taxon>
        <taxon>Pseudomonadati</taxon>
        <taxon>Pseudomonadota</taxon>
        <taxon>Alphaproteobacteria</taxon>
        <taxon>Hyphomicrobiales</taxon>
        <taxon>Phreatobacteraceae</taxon>
        <taxon>Candidatus Raskinella</taxon>
    </lineage>
</organism>
<dbReference type="Pfam" id="PF13242">
    <property type="entry name" value="Hydrolase_like"/>
    <property type="match status" value="1"/>
</dbReference>
<dbReference type="CDD" id="cd07525">
    <property type="entry name" value="HAD_like"/>
    <property type="match status" value="1"/>
</dbReference>
<dbReference type="NCBIfam" id="TIGR01459">
    <property type="entry name" value="HAD-SF-IIA-hyp4"/>
    <property type="match status" value="1"/>
</dbReference>
<dbReference type="NCBIfam" id="TIGR01460">
    <property type="entry name" value="HAD-SF-IIA"/>
    <property type="match status" value="1"/>
</dbReference>
<proteinExistence type="predicted"/>
<dbReference type="RefSeq" id="WP_376802911.1">
    <property type="nucleotide sequence ID" value="NZ_DBNB01000034.1"/>
</dbReference>
<dbReference type="GO" id="GO:0016791">
    <property type="term" value="F:phosphatase activity"/>
    <property type="evidence" value="ECO:0007669"/>
    <property type="project" value="TreeGrafter"/>
</dbReference>
<dbReference type="PANTHER" id="PTHR19288">
    <property type="entry name" value="4-NITROPHENYLPHOSPHATASE-RELATED"/>
    <property type="match status" value="1"/>
</dbReference>
<dbReference type="InterPro" id="IPR036412">
    <property type="entry name" value="HAD-like_sf"/>
</dbReference>
<dbReference type="SUPFAM" id="SSF56784">
    <property type="entry name" value="HAD-like"/>
    <property type="match status" value="1"/>
</dbReference>
<dbReference type="Proteomes" id="UP000192872">
    <property type="component" value="Unassembled WGS sequence"/>
</dbReference>
<dbReference type="Gene3D" id="3.40.50.1000">
    <property type="entry name" value="HAD superfamily/HAD-like"/>
    <property type="match status" value="2"/>
</dbReference>
<dbReference type="Pfam" id="PF13344">
    <property type="entry name" value="Hydrolase_6"/>
    <property type="match status" value="1"/>
</dbReference>
<comment type="caution">
    <text evidence="1">The sequence shown here is derived from an EMBL/GenBank/DDBJ whole genome shotgun (WGS) entry which is preliminary data.</text>
</comment>
<gene>
    <name evidence="1" type="ORF">A4S15_09850</name>
</gene>
<dbReference type="InterPro" id="IPR006356">
    <property type="entry name" value="HAD-SF_hydro_IIA_hyp3"/>
</dbReference>